<gene>
    <name evidence="4" type="ORF">SAMN05444271_13020</name>
</gene>
<dbReference type="Pfam" id="PF00571">
    <property type="entry name" value="CBS"/>
    <property type="match status" value="2"/>
</dbReference>
<evidence type="ECO:0000259" key="3">
    <source>
        <dbReference type="PROSITE" id="PS51371"/>
    </source>
</evidence>
<name>A0A1H6X690_9EURY</name>
<sequence length="149" mass="16734">MQVQDIMRSGMVTVPVTADLRTASRKLLKRRGRPLTVTHDGEPVGLLAEYHVVKAGCLSNRPFEEIPVKKVMARSSGSVSPTMPVRIAIKRMNRHNVSAIPVAEELEVIGSLTIRDVARNYHQLIDEATTESELKETWNSDDQRIEFEN</sequence>
<dbReference type="SUPFAM" id="SSF54631">
    <property type="entry name" value="CBS-domain pair"/>
    <property type="match status" value="1"/>
</dbReference>
<evidence type="ECO:0000313" key="5">
    <source>
        <dbReference type="Proteomes" id="UP000198888"/>
    </source>
</evidence>
<dbReference type="STRING" id="1073996.SAMN05444271_13020"/>
<dbReference type="InterPro" id="IPR046342">
    <property type="entry name" value="CBS_dom_sf"/>
</dbReference>
<dbReference type="RefSeq" id="WP_089673458.1">
    <property type="nucleotide sequence ID" value="NZ_CP024845.1"/>
</dbReference>
<accession>A0A1H6X690</accession>
<keyword evidence="5" id="KW-1185">Reference proteome</keyword>
<dbReference type="SMART" id="SM00116">
    <property type="entry name" value="CBS"/>
    <property type="match status" value="2"/>
</dbReference>
<dbReference type="Proteomes" id="UP000198888">
    <property type="component" value="Unassembled WGS sequence"/>
</dbReference>
<dbReference type="PROSITE" id="PS51371">
    <property type="entry name" value="CBS"/>
    <property type="match status" value="1"/>
</dbReference>
<dbReference type="Gene3D" id="3.10.580.10">
    <property type="entry name" value="CBS-domain"/>
    <property type="match status" value="1"/>
</dbReference>
<evidence type="ECO:0000256" key="1">
    <source>
        <dbReference type="ARBA" id="ARBA00023122"/>
    </source>
</evidence>
<dbReference type="KEGG" id="hae:halTADL_2442"/>
<keyword evidence="1 2" id="KW-0129">CBS domain</keyword>
<evidence type="ECO:0000313" key="4">
    <source>
        <dbReference type="EMBL" id="SEJ20055.1"/>
    </source>
</evidence>
<dbReference type="GeneID" id="35003215"/>
<accession>A0A2H4Q4B7</accession>
<feature type="domain" description="CBS" evidence="3">
    <location>
        <begin position="72"/>
        <end position="127"/>
    </location>
</feature>
<dbReference type="InterPro" id="IPR051257">
    <property type="entry name" value="Diverse_CBS-Domain"/>
</dbReference>
<dbReference type="PANTHER" id="PTHR43080:SF2">
    <property type="entry name" value="CBS DOMAIN-CONTAINING PROTEIN"/>
    <property type="match status" value="1"/>
</dbReference>
<dbReference type="EMBL" id="FNYR01000030">
    <property type="protein sequence ID" value="SEJ20055.1"/>
    <property type="molecule type" value="Genomic_DNA"/>
</dbReference>
<dbReference type="AlphaFoldDB" id="A0A1H6X690"/>
<dbReference type="OrthoDB" id="43333at2157"/>
<dbReference type="PANTHER" id="PTHR43080">
    <property type="entry name" value="CBS DOMAIN-CONTAINING PROTEIN CBSX3, MITOCHONDRIAL"/>
    <property type="match status" value="1"/>
</dbReference>
<evidence type="ECO:0000256" key="2">
    <source>
        <dbReference type="PROSITE-ProRule" id="PRU00703"/>
    </source>
</evidence>
<reference evidence="4 5" key="1">
    <citation type="submission" date="2016-10" db="EMBL/GenBank/DDBJ databases">
        <authorList>
            <person name="de Groot N.N."/>
        </authorList>
    </citation>
    <scope>NUCLEOTIDE SEQUENCE [LARGE SCALE GENOMIC DNA]</scope>
    <source>
        <strain evidence="4 5">DSM 22187</strain>
    </source>
</reference>
<organism evidence="4 5">
    <name type="scientific">Halohasta litchfieldiae</name>
    <dbReference type="NCBI Taxonomy" id="1073996"/>
    <lineage>
        <taxon>Archaea</taxon>
        <taxon>Methanobacteriati</taxon>
        <taxon>Methanobacteriota</taxon>
        <taxon>Stenosarchaea group</taxon>
        <taxon>Halobacteria</taxon>
        <taxon>Halobacteriales</taxon>
        <taxon>Haloferacaceae</taxon>
        <taxon>Halohasta</taxon>
    </lineage>
</organism>
<protein>
    <submittedName>
        <fullName evidence="4">CBS domain-containing protein</fullName>
    </submittedName>
</protein>
<proteinExistence type="predicted"/>
<dbReference type="InterPro" id="IPR000644">
    <property type="entry name" value="CBS_dom"/>
</dbReference>